<evidence type="ECO:0000313" key="2">
    <source>
        <dbReference type="Proteomes" id="UP000241639"/>
    </source>
</evidence>
<dbReference type="OrthoDB" id="4556358at2"/>
<comment type="caution">
    <text evidence="1">The sequence shown here is derived from an EMBL/GenBank/DDBJ whole genome shotgun (WGS) entry which is preliminary data.</text>
</comment>
<proteinExistence type="predicted"/>
<protein>
    <submittedName>
        <fullName evidence="1">Uncharacterized protein</fullName>
    </submittedName>
</protein>
<dbReference type="AlphaFoldDB" id="A0A2T4Z9F0"/>
<reference evidence="1 2" key="1">
    <citation type="submission" date="2018-04" db="EMBL/GenBank/DDBJ databases">
        <title>Genomic Encyclopedia of Archaeal and Bacterial Type Strains, Phase II (KMG-II): from individual species to whole genera.</title>
        <authorList>
            <person name="Goeker M."/>
        </authorList>
    </citation>
    <scope>NUCLEOTIDE SEQUENCE [LARGE SCALE GENOMIC DNA]</scope>
    <source>
        <strain evidence="1 2">DSM 45169</strain>
    </source>
</reference>
<keyword evidence="2" id="KW-1185">Reference proteome</keyword>
<dbReference type="Proteomes" id="UP000241639">
    <property type="component" value="Unassembled WGS sequence"/>
</dbReference>
<organism evidence="1 2">
    <name type="scientific">Desmospora activa DSM 45169</name>
    <dbReference type="NCBI Taxonomy" id="1121389"/>
    <lineage>
        <taxon>Bacteria</taxon>
        <taxon>Bacillati</taxon>
        <taxon>Bacillota</taxon>
        <taxon>Bacilli</taxon>
        <taxon>Bacillales</taxon>
        <taxon>Thermoactinomycetaceae</taxon>
        <taxon>Desmospora</taxon>
    </lineage>
</organism>
<name>A0A2T4Z9F0_9BACL</name>
<accession>A0A2T4Z9F0</accession>
<dbReference type="RefSeq" id="WP_107725294.1">
    <property type="nucleotide sequence ID" value="NZ_PZZP01000001.1"/>
</dbReference>
<dbReference type="EMBL" id="PZZP01000001">
    <property type="protein sequence ID" value="PTM58495.1"/>
    <property type="molecule type" value="Genomic_DNA"/>
</dbReference>
<evidence type="ECO:0000313" key="1">
    <source>
        <dbReference type="EMBL" id="PTM58495.1"/>
    </source>
</evidence>
<sequence length="185" mass="20614">MTNPSKNAVANRIRNRFQAAIDAGIKPESVSGSSDSEIDSMAHDQGVHRVPAAVREVLRLIGRKPGLWLAGSTFGTKSVRSKEKNYATLILARFDHSVGDAAEMLVLTSHGSYEYQFIDGVDLELDDPPVWRVVEGSEAARTWSSVTEWFNDITPDVAAYKERLEILREMGERCLPPWAEDIRLD</sequence>
<gene>
    <name evidence="1" type="ORF">C8J48_1078</name>
</gene>